<feature type="transmembrane region" description="Helical" evidence="1">
    <location>
        <begin position="107"/>
        <end position="128"/>
    </location>
</feature>
<name>A0ABS7S7W6_9MICO</name>
<evidence type="ECO:0000313" key="2">
    <source>
        <dbReference type="EMBL" id="MBZ2195835.1"/>
    </source>
</evidence>
<comment type="caution">
    <text evidence="2">The sequence shown here is derived from an EMBL/GenBank/DDBJ whole genome shotgun (WGS) entry which is preliminary data.</text>
</comment>
<evidence type="ECO:0000256" key="1">
    <source>
        <dbReference type="SAM" id="Phobius"/>
    </source>
</evidence>
<sequence>MSTHDAPAPPAPQWPRWLLRVSLTLAAVLLFAQSITAGLFMTQVRAAFPIHREVANAAAIAILVGVVAAILCVRLRRDPRWPIAAAVGMLILMSLQAFAGFRSLTALHVPLGVLTITLAIAFAAWTWLGGPRPAMAQPHPNRA</sequence>
<keyword evidence="3" id="KW-1185">Reference proteome</keyword>
<keyword evidence="1" id="KW-0812">Transmembrane</keyword>
<organism evidence="2 3">
    <name type="scientific">Occultella gossypii</name>
    <dbReference type="NCBI Taxonomy" id="2800820"/>
    <lineage>
        <taxon>Bacteria</taxon>
        <taxon>Bacillati</taxon>
        <taxon>Actinomycetota</taxon>
        <taxon>Actinomycetes</taxon>
        <taxon>Micrococcales</taxon>
        <taxon>Ruaniaceae</taxon>
        <taxon>Occultella</taxon>
    </lineage>
</organism>
<keyword evidence="1" id="KW-0472">Membrane</keyword>
<feature type="transmembrane region" description="Helical" evidence="1">
    <location>
        <begin position="54"/>
        <end position="74"/>
    </location>
</feature>
<feature type="transmembrane region" description="Helical" evidence="1">
    <location>
        <begin position="21"/>
        <end position="42"/>
    </location>
</feature>
<evidence type="ECO:0000313" key="3">
    <source>
        <dbReference type="Proteomes" id="UP000826651"/>
    </source>
</evidence>
<reference evidence="2 3" key="1">
    <citation type="submission" date="2021-04" db="EMBL/GenBank/DDBJ databases">
        <title>Ruania sp. nov., isolated from sandy soil of mangrove forest.</title>
        <authorList>
            <person name="Ge X."/>
            <person name="Huang R."/>
            <person name="Liu W."/>
        </authorList>
    </citation>
    <scope>NUCLEOTIDE SEQUENCE [LARGE SCALE GENOMIC DNA]</scope>
    <source>
        <strain evidence="2 3">N2-46</strain>
    </source>
</reference>
<accession>A0ABS7S7W6</accession>
<proteinExistence type="predicted"/>
<keyword evidence="1" id="KW-1133">Transmembrane helix</keyword>
<dbReference type="EMBL" id="JAGSHT010000007">
    <property type="protein sequence ID" value="MBZ2195835.1"/>
    <property type="molecule type" value="Genomic_DNA"/>
</dbReference>
<dbReference type="RefSeq" id="WP_223404160.1">
    <property type="nucleotide sequence ID" value="NZ_JAGSHT010000007.1"/>
</dbReference>
<protein>
    <submittedName>
        <fullName evidence="2">Uncharacterized protein</fullName>
    </submittedName>
</protein>
<dbReference type="Proteomes" id="UP000826651">
    <property type="component" value="Unassembled WGS sequence"/>
</dbReference>
<feature type="transmembrane region" description="Helical" evidence="1">
    <location>
        <begin position="81"/>
        <end position="101"/>
    </location>
</feature>
<gene>
    <name evidence="2" type="ORF">KCQ71_06705</name>
</gene>